<proteinExistence type="predicted"/>
<organism evidence="10 11">
    <name type="scientific">Polyrhizophydium stewartii</name>
    <dbReference type="NCBI Taxonomy" id="2732419"/>
    <lineage>
        <taxon>Eukaryota</taxon>
        <taxon>Fungi</taxon>
        <taxon>Fungi incertae sedis</taxon>
        <taxon>Chytridiomycota</taxon>
        <taxon>Chytridiomycota incertae sedis</taxon>
        <taxon>Chytridiomycetes</taxon>
        <taxon>Rhizophydiales</taxon>
        <taxon>Rhizophydiales incertae sedis</taxon>
        <taxon>Polyrhizophydium</taxon>
    </lineage>
</organism>
<reference evidence="10 11" key="1">
    <citation type="submission" date="2023-09" db="EMBL/GenBank/DDBJ databases">
        <title>Pangenome analysis of Batrachochytrium dendrobatidis and related Chytrids.</title>
        <authorList>
            <person name="Yacoub M.N."/>
            <person name="Stajich J.E."/>
            <person name="James T.Y."/>
        </authorList>
    </citation>
    <scope>NUCLEOTIDE SEQUENCE [LARGE SCALE GENOMIC DNA]</scope>
    <source>
        <strain evidence="10 11">JEL0888</strain>
    </source>
</reference>
<dbReference type="InterPro" id="IPR003439">
    <property type="entry name" value="ABC_transporter-like_ATP-bd"/>
</dbReference>
<evidence type="ECO:0000256" key="2">
    <source>
        <dbReference type="ARBA" id="ARBA00022448"/>
    </source>
</evidence>
<feature type="transmembrane region" description="Helical" evidence="8">
    <location>
        <begin position="499"/>
        <end position="519"/>
    </location>
</feature>
<evidence type="ECO:0000259" key="9">
    <source>
        <dbReference type="PROSITE" id="PS50893"/>
    </source>
</evidence>
<feature type="transmembrane region" description="Helical" evidence="8">
    <location>
        <begin position="469"/>
        <end position="492"/>
    </location>
</feature>
<evidence type="ECO:0000256" key="7">
    <source>
        <dbReference type="ARBA" id="ARBA00023136"/>
    </source>
</evidence>
<keyword evidence="4" id="KW-0547">Nucleotide-binding</keyword>
<comment type="caution">
    <text evidence="10">The sequence shown here is derived from an EMBL/GenBank/DDBJ whole genome shotgun (WGS) entry which is preliminary data.</text>
</comment>
<dbReference type="Proteomes" id="UP001527925">
    <property type="component" value="Unassembled WGS sequence"/>
</dbReference>
<evidence type="ECO:0000313" key="10">
    <source>
        <dbReference type="EMBL" id="KAL2917532.1"/>
    </source>
</evidence>
<dbReference type="PROSITE" id="PS00211">
    <property type="entry name" value="ABC_TRANSPORTER_1"/>
    <property type="match status" value="1"/>
</dbReference>
<sequence>MSQHNDVVVAMPDASKGVGVFSWANVSYEVLVPKTKEYKTLLHGMYGEIQAGEVVAIMGGSGAGKSTLLNTLAGRIGPGRLSGDILVDGAPRDAATWRLQCAFVEQDDVMFRNLSVLETLTYSANLRLPSSMPKSEKAERVERVIASLGLNGCRDTWIGDELTRGISGGERKRVSIGIELVTDPQILFLDEPTSGLDAFNSLNIISTIKDVAVKQKKIVLMTIHQPRTDIINLFDKLILLSMGKTIWFGSTQGALENFSRLGYQLPDQTNPSDFFMDIMTLDQRSEELRNLSRARIEKFVSAYEEIRKQTHKEIATSQAARATLGKLSRVQWPSSWTGELATLLQRNAVDLSRDKATLGASLGQSVFLFIVIGFIFFKLSADTGGVQSRVGLLFFICINQTFGVVMPTISVFPIQRIIIRRERAGGSYRSSSAYIAKVISSLPLPLIGCLVFGIPVYWMTGLQAQVNKFFTFVCILLIHAFSANALGLMIGAGVPDVRVGLIIGPLINIIFILFGGQLVNLDKVPVVLRWIQWVSIISYTNKALNQNEFYGLTLAPCSPGGMCYSSGELVVSSFSLNSPSLWMSAGSNLIIAFGFYFIGYLLFDRTSRPLLRLK</sequence>
<dbReference type="EMBL" id="JADGIZ020000010">
    <property type="protein sequence ID" value="KAL2917532.1"/>
    <property type="molecule type" value="Genomic_DNA"/>
</dbReference>
<dbReference type="Pfam" id="PF01061">
    <property type="entry name" value="ABC2_membrane"/>
    <property type="match status" value="1"/>
</dbReference>
<evidence type="ECO:0000256" key="6">
    <source>
        <dbReference type="ARBA" id="ARBA00022989"/>
    </source>
</evidence>
<evidence type="ECO:0000313" key="11">
    <source>
        <dbReference type="Proteomes" id="UP001527925"/>
    </source>
</evidence>
<dbReference type="InterPro" id="IPR017871">
    <property type="entry name" value="ABC_transporter-like_CS"/>
</dbReference>
<evidence type="ECO:0000256" key="5">
    <source>
        <dbReference type="ARBA" id="ARBA00022840"/>
    </source>
</evidence>
<comment type="subcellular location">
    <subcellularLocation>
        <location evidence="1">Membrane</location>
        <topology evidence="1">Multi-pass membrane protein</topology>
    </subcellularLocation>
</comment>
<accession>A0ABR4NDF9</accession>
<feature type="transmembrane region" description="Helical" evidence="8">
    <location>
        <begin position="392"/>
        <end position="414"/>
    </location>
</feature>
<gene>
    <name evidence="10" type="ORF">HK105_202815</name>
</gene>
<dbReference type="PANTHER" id="PTHR48041:SF122">
    <property type="entry name" value="ABC TRANSPORTER DOMAIN-CONTAINING PROTEIN"/>
    <property type="match status" value="1"/>
</dbReference>
<dbReference type="PANTHER" id="PTHR48041">
    <property type="entry name" value="ABC TRANSPORTER G FAMILY MEMBER 28"/>
    <property type="match status" value="1"/>
</dbReference>
<keyword evidence="3 8" id="KW-0812">Transmembrane</keyword>
<dbReference type="SMART" id="SM00382">
    <property type="entry name" value="AAA"/>
    <property type="match status" value="1"/>
</dbReference>
<evidence type="ECO:0000256" key="4">
    <source>
        <dbReference type="ARBA" id="ARBA00022741"/>
    </source>
</evidence>
<dbReference type="PROSITE" id="PS50893">
    <property type="entry name" value="ABC_TRANSPORTER_2"/>
    <property type="match status" value="1"/>
</dbReference>
<dbReference type="InterPro" id="IPR027417">
    <property type="entry name" value="P-loop_NTPase"/>
</dbReference>
<dbReference type="SUPFAM" id="SSF52540">
    <property type="entry name" value="P-loop containing nucleoside triphosphate hydrolases"/>
    <property type="match status" value="1"/>
</dbReference>
<dbReference type="InterPro" id="IPR050352">
    <property type="entry name" value="ABCG_transporters"/>
</dbReference>
<evidence type="ECO:0000256" key="3">
    <source>
        <dbReference type="ARBA" id="ARBA00022692"/>
    </source>
</evidence>
<evidence type="ECO:0000256" key="1">
    <source>
        <dbReference type="ARBA" id="ARBA00004141"/>
    </source>
</evidence>
<dbReference type="Pfam" id="PF00005">
    <property type="entry name" value="ABC_tran"/>
    <property type="match status" value="1"/>
</dbReference>
<feature type="transmembrane region" description="Helical" evidence="8">
    <location>
        <begin position="434"/>
        <end position="457"/>
    </location>
</feature>
<keyword evidence="5" id="KW-0067">ATP-binding</keyword>
<name>A0ABR4NDF9_9FUNG</name>
<keyword evidence="11" id="KW-1185">Reference proteome</keyword>
<feature type="domain" description="ABC transporter" evidence="9">
    <location>
        <begin position="26"/>
        <end position="267"/>
    </location>
</feature>
<dbReference type="InterPro" id="IPR003593">
    <property type="entry name" value="AAA+_ATPase"/>
</dbReference>
<feature type="transmembrane region" description="Helical" evidence="8">
    <location>
        <begin position="581"/>
        <end position="603"/>
    </location>
</feature>
<keyword evidence="2" id="KW-0813">Transport</keyword>
<protein>
    <recommendedName>
        <fullName evidence="9">ABC transporter domain-containing protein</fullName>
    </recommendedName>
</protein>
<evidence type="ECO:0000256" key="8">
    <source>
        <dbReference type="SAM" id="Phobius"/>
    </source>
</evidence>
<keyword evidence="7 8" id="KW-0472">Membrane</keyword>
<dbReference type="InterPro" id="IPR013525">
    <property type="entry name" value="ABC2_TM"/>
</dbReference>
<feature type="transmembrane region" description="Helical" evidence="8">
    <location>
        <begin position="356"/>
        <end position="377"/>
    </location>
</feature>
<dbReference type="Pfam" id="PF19055">
    <property type="entry name" value="ABC2_membrane_7"/>
    <property type="match status" value="1"/>
</dbReference>
<dbReference type="Gene3D" id="3.40.50.300">
    <property type="entry name" value="P-loop containing nucleotide triphosphate hydrolases"/>
    <property type="match status" value="1"/>
</dbReference>
<dbReference type="InterPro" id="IPR043926">
    <property type="entry name" value="ABCG_dom"/>
</dbReference>
<keyword evidence="6 8" id="KW-1133">Transmembrane helix</keyword>